<feature type="compositionally biased region" description="Basic residues" evidence="1">
    <location>
        <begin position="132"/>
        <end position="153"/>
    </location>
</feature>
<feature type="region of interest" description="Disordered" evidence="1">
    <location>
        <begin position="132"/>
        <end position="212"/>
    </location>
</feature>
<feature type="compositionally biased region" description="Low complexity" evidence="1">
    <location>
        <begin position="62"/>
        <end position="74"/>
    </location>
</feature>
<gene>
    <name evidence="2" type="ORF">BU14_0483s0011</name>
</gene>
<feature type="region of interest" description="Disordered" evidence="1">
    <location>
        <begin position="1"/>
        <end position="88"/>
    </location>
</feature>
<accession>A0A1X6NTR5</accession>
<feature type="compositionally biased region" description="Basic residues" evidence="1">
    <location>
        <begin position="12"/>
        <end position="21"/>
    </location>
</feature>
<dbReference type="AlphaFoldDB" id="A0A1X6NTR5"/>
<dbReference type="Proteomes" id="UP000218209">
    <property type="component" value="Unassembled WGS sequence"/>
</dbReference>
<name>A0A1X6NTR5_PORUM</name>
<evidence type="ECO:0000313" key="2">
    <source>
        <dbReference type="EMBL" id="OSX71998.1"/>
    </source>
</evidence>
<feature type="compositionally biased region" description="Polar residues" evidence="1">
    <location>
        <begin position="33"/>
        <end position="42"/>
    </location>
</feature>
<organism evidence="2 3">
    <name type="scientific">Porphyra umbilicalis</name>
    <name type="common">Purple laver</name>
    <name type="synonym">Red alga</name>
    <dbReference type="NCBI Taxonomy" id="2786"/>
    <lineage>
        <taxon>Eukaryota</taxon>
        <taxon>Rhodophyta</taxon>
        <taxon>Bangiophyceae</taxon>
        <taxon>Bangiales</taxon>
        <taxon>Bangiaceae</taxon>
        <taxon>Porphyra</taxon>
    </lineage>
</organism>
<evidence type="ECO:0000256" key="1">
    <source>
        <dbReference type="SAM" id="MobiDB-lite"/>
    </source>
</evidence>
<protein>
    <submittedName>
        <fullName evidence="2">Uncharacterized protein</fullName>
    </submittedName>
</protein>
<proteinExistence type="predicted"/>
<feature type="compositionally biased region" description="Basic residues" evidence="1">
    <location>
        <begin position="51"/>
        <end position="61"/>
    </location>
</feature>
<reference evidence="2 3" key="1">
    <citation type="submission" date="2017-03" db="EMBL/GenBank/DDBJ databases">
        <title>WGS assembly of Porphyra umbilicalis.</title>
        <authorList>
            <person name="Brawley S.H."/>
            <person name="Blouin N.A."/>
            <person name="Ficko-Blean E."/>
            <person name="Wheeler G.L."/>
            <person name="Lohr M."/>
            <person name="Goodson H.V."/>
            <person name="Jenkins J.W."/>
            <person name="Blaby-Haas C.E."/>
            <person name="Helliwell K.E."/>
            <person name="Chan C."/>
            <person name="Marriage T."/>
            <person name="Bhattacharya D."/>
            <person name="Klein A.S."/>
            <person name="Badis Y."/>
            <person name="Brodie J."/>
            <person name="Cao Y."/>
            <person name="Collen J."/>
            <person name="Dittami S.M."/>
            <person name="Gachon C.M."/>
            <person name="Green B.R."/>
            <person name="Karpowicz S."/>
            <person name="Kim J.W."/>
            <person name="Kudahl U."/>
            <person name="Lin S."/>
            <person name="Michel G."/>
            <person name="Mittag M."/>
            <person name="Olson B.J."/>
            <person name="Pangilinan J."/>
            <person name="Peng Y."/>
            <person name="Qiu H."/>
            <person name="Shu S."/>
            <person name="Singer J.T."/>
            <person name="Smith A.G."/>
            <person name="Sprecher B.N."/>
            <person name="Wagner V."/>
            <person name="Wang W."/>
            <person name="Wang Z.-Y."/>
            <person name="Yan J."/>
            <person name="Yarish C."/>
            <person name="Zoeuner-Riek S."/>
            <person name="Zhuang Y."/>
            <person name="Zou Y."/>
            <person name="Lindquist E.A."/>
            <person name="Grimwood J."/>
            <person name="Barry K."/>
            <person name="Rokhsar D.S."/>
            <person name="Schmutz J."/>
            <person name="Stiller J.W."/>
            <person name="Grossman A.R."/>
            <person name="Prochnik S.E."/>
        </authorList>
    </citation>
    <scope>NUCLEOTIDE SEQUENCE [LARGE SCALE GENOMIC DNA]</scope>
    <source>
        <strain evidence="2">4086291</strain>
    </source>
</reference>
<evidence type="ECO:0000313" key="3">
    <source>
        <dbReference type="Proteomes" id="UP000218209"/>
    </source>
</evidence>
<feature type="compositionally biased region" description="Basic residues" evidence="1">
    <location>
        <begin position="168"/>
        <end position="212"/>
    </location>
</feature>
<keyword evidence="3" id="KW-1185">Reference proteome</keyword>
<dbReference type="EMBL" id="KV919093">
    <property type="protein sequence ID" value="OSX71998.1"/>
    <property type="molecule type" value="Genomic_DNA"/>
</dbReference>
<sequence>MTPPRSAPSSPRSRRRGRCSKRLSATPPARLSLTRSRQSRGCTATRIPTLRLRRLRRRGSASRRSSAAPRSRSSSDTKFSTCARGGSTRARRSARLCGGCVTWMAASAGQTCSLRLATIRATSRCLRRWRASARRLPRSATPRRGRSTKRRTTRIGGASGRRSSTRRERARRRPWRRRQRRWRRWRRRPPQGRYRRCQQRRRRRRRRGRGHQ</sequence>